<dbReference type="InterPro" id="IPR024253">
    <property type="entry name" value="Phosducin_thioredoxin-like_dom"/>
</dbReference>
<feature type="domain" description="Phosducin" evidence="5">
    <location>
        <begin position="42"/>
        <end position="302"/>
    </location>
</feature>
<protein>
    <submittedName>
        <fullName evidence="6">Phosducin like</fullName>
    </submittedName>
</protein>
<reference evidence="6" key="2">
    <citation type="submission" date="2025-09" db="UniProtKB">
        <authorList>
            <consortium name="Ensembl"/>
        </authorList>
    </citation>
    <scope>IDENTIFICATION</scope>
</reference>
<sequence length="304" mass="34587">MTTLDDKLLGEKLQYYYSSSEEEDSEKEEEGEDQQHGSPQDATEPRNVVLSSDGSAVNTGPKGVINDWRRFKQLETEQREEQCREMERLIQKLSVTCRSHLDDEEDKRKQKELQEKLNGKLTLQEYSALREGPDDEEFLQQYRKQRMEEMRRQLRSGQYFKQVFEIHSAEAFLDTIDKGPRNTLVMVHIYEDDVPGADSLHGCMVCLATEYPAVKFCRVRSSLIGASSRFTTSALPALLVYKGGELVGNFVRITDQLGEDFFAGDLEGFLQECGLLPEKDLVLLTSVLNASSSCLSDDSDLEID</sequence>
<dbReference type="InterPro" id="IPR051499">
    <property type="entry name" value="Phosducin-like_reg"/>
</dbReference>
<dbReference type="Pfam" id="PF02114">
    <property type="entry name" value="Phosducin"/>
    <property type="match status" value="1"/>
</dbReference>
<evidence type="ECO:0000256" key="3">
    <source>
        <dbReference type="ARBA" id="ARBA00023305"/>
    </source>
</evidence>
<dbReference type="InterPro" id="IPR023196">
    <property type="entry name" value="Phosducin_N_dom_sf"/>
</dbReference>
<proteinExistence type="inferred from homology"/>
<dbReference type="OMA" id="GIIEMMP"/>
<gene>
    <name evidence="6" type="primary">PDCL</name>
</gene>
<keyword evidence="2" id="KW-0597">Phosphoprotein</keyword>
<dbReference type="GO" id="GO:1902605">
    <property type="term" value="P:heterotrimeric G-protein complex assembly"/>
    <property type="evidence" value="ECO:0007669"/>
    <property type="project" value="TreeGrafter"/>
</dbReference>
<feature type="compositionally biased region" description="Basic and acidic residues" evidence="4">
    <location>
        <begin position="1"/>
        <end position="10"/>
    </location>
</feature>
<organism evidence="6 7">
    <name type="scientific">Podarcis muralis</name>
    <name type="common">Wall lizard</name>
    <name type="synonym">Lacerta muralis</name>
    <dbReference type="NCBI Taxonomy" id="64176"/>
    <lineage>
        <taxon>Eukaryota</taxon>
        <taxon>Metazoa</taxon>
        <taxon>Chordata</taxon>
        <taxon>Craniata</taxon>
        <taxon>Vertebrata</taxon>
        <taxon>Euteleostomi</taxon>
        <taxon>Lepidosauria</taxon>
        <taxon>Squamata</taxon>
        <taxon>Bifurcata</taxon>
        <taxon>Unidentata</taxon>
        <taxon>Episquamata</taxon>
        <taxon>Laterata</taxon>
        <taxon>Lacertibaenia</taxon>
        <taxon>Lacertidae</taxon>
        <taxon>Podarcis</taxon>
    </lineage>
</organism>
<dbReference type="GO" id="GO:0007601">
    <property type="term" value="P:visual perception"/>
    <property type="evidence" value="ECO:0007669"/>
    <property type="project" value="UniProtKB-KW"/>
</dbReference>
<dbReference type="OrthoDB" id="70588at2759"/>
<dbReference type="Proteomes" id="UP000472272">
    <property type="component" value="Unplaced"/>
</dbReference>
<dbReference type="RefSeq" id="XP_028571115.1">
    <property type="nucleotide sequence ID" value="XM_028715282.1"/>
</dbReference>
<dbReference type="CDD" id="cd02987">
    <property type="entry name" value="Phd_like_Phd"/>
    <property type="match status" value="1"/>
</dbReference>
<keyword evidence="3" id="KW-0716">Sensory transduction</keyword>
<dbReference type="PANTHER" id="PTHR46052">
    <property type="entry name" value="PHOSDUCIN-LIKE PROTEIN"/>
    <property type="match status" value="1"/>
</dbReference>
<reference evidence="6" key="1">
    <citation type="submission" date="2025-08" db="UniProtKB">
        <authorList>
            <consortium name="Ensembl"/>
        </authorList>
    </citation>
    <scope>IDENTIFICATION</scope>
</reference>
<keyword evidence="3" id="KW-0844">Vision</keyword>
<dbReference type="GeneTree" id="ENSGT00940000159569"/>
<evidence type="ECO:0000313" key="6">
    <source>
        <dbReference type="Ensembl" id="ENSPMRP00000035743.1"/>
    </source>
</evidence>
<dbReference type="RefSeq" id="XP_028571114.1">
    <property type="nucleotide sequence ID" value="XM_028715281.1"/>
</dbReference>
<dbReference type="CTD" id="5082"/>
<name>A0A670KEC5_PODMU</name>
<feature type="region of interest" description="Disordered" evidence="4">
    <location>
        <begin position="1"/>
        <end position="63"/>
    </location>
</feature>
<feature type="compositionally biased region" description="Polar residues" evidence="4">
    <location>
        <begin position="49"/>
        <end position="58"/>
    </location>
</feature>
<dbReference type="KEGG" id="pmua:114589149"/>
<dbReference type="SUPFAM" id="SSF52833">
    <property type="entry name" value="Thioredoxin-like"/>
    <property type="match status" value="1"/>
</dbReference>
<comment type="similarity">
    <text evidence="1">Belongs to the phosducin family.</text>
</comment>
<accession>A0A670KEC5</accession>
<dbReference type="GO" id="GO:0005737">
    <property type="term" value="C:cytoplasm"/>
    <property type="evidence" value="ECO:0007669"/>
    <property type="project" value="TreeGrafter"/>
</dbReference>
<evidence type="ECO:0000313" key="7">
    <source>
        <dbReference type="Proteomes" id="UP000472272"/>
    </source>
</evidence>
<dbReference type="AlphaFoldDB" id="A0A670KEC5"/>
<dbReference type="Gene3D" id="3.40.30.10">
    <property type="entry name" value="Glutaredoxin"/>
    <property type="match status" value="1"/>
</dbReference>
<dbReference type="Gene3D" id="1.10.168.10">
    <property type="entry name" value="Phosducin, domain 2"/>
    <property type="match status" value="1"/>
</dbReference>
<dbReference type="RefSeq" id="XP_028571113.1">
    <property type="nucleotide sequence ID" value="XM_028715280.1"/>
</dbReference>
<dbReference type="PANTHER" id="PTHR46052:SF4">
    <property type="entry name" value="PHOSDUCIN-LIKE PROTEIN"/>
    <property type="match status" value="1"/>
</dbReference>
<evidence type="ECO:0000259" key="5">
    <source>
        <dbReference type="Pfam" id="PF02114"/>
    </source>
</evidence>
<evidence type="ECO:0000256" key="2">
    <source>
        <dbReference type="ARBA" id="ARBA00022553"/>
    </source>
</evidence>
<feature type="compositionally biased region" description="Acidic residues" evidence="4">
    <location>
        <begin position="20"/>
        <end position="32"/>
    </location>
</feature>
<dbReference type="GO" id="GO:0008277">
    <property type="term" value="P:regulation of G protein-coupled receptor signaling pathway"/>
    <property type="evidence" value="ECO:0007669"/>
    <property type="project" value="InterPro"/>
</dbReference>
<dbReference type="PRINTS" id="PR00677">
    <property type="entry name" value="PHOSDUCIN"/>
</dbReference>
<dbReference type="InterPro" id="IPR001200">
    <property type="entry name" value="Phosducin"/>
</dbReference>
<evidence type="ECO:0000256" key="4">
    <source>
        <dbReference type="SAM" id="MobiDB-lite"/>
    </source>
</evidence>
<keyword evidence="7" id="KW-1185">Reference proteome</keyword>
<dbReference type="GeneID" id="114589149"/>
<evidence type="ECO:0000256" key="1">
    <source>
        <dbReference type="ARBA" id="ARBA00009686"/>
    </source>
</evidence>
<dbReference type="InterPro" id="IPR036249">
    <property type="entry name" value="Thioredoxin-like_sf"/>
</dbReference>
<dbReference type="Ensembl" id="ENSPMRT00000037887.1">
    <property type="protein sequence ID" value="ENSPMRP00000035743.1"/>
    <property type="gene ID" value="ENSPMRG00000023095.1"/>
</dbReference>